<organism evidence="3 4">
    <name type="scientific">Fodinibius roseus</name>
    <dbReference type="NCBI Taxonomy" id="1194090"/>
    <lineage>
        <taxon>Bacteria</taxon>
        <taxon>Pseudomonadati</taxon>
        <taxon>Balneolota</taxon>
        <taxon>Balneolia</taxon>
        <taxon>Balneolales</taxon>
        <taxon>Balneolaceae</taxon>
        <taxon>Fodinibius</taxon>
    </lineage>
</organism>
<evidence type="ECO:0000259" key="2">
    <source>
        <dbReference type="Pfam" id="PF00325"/>
    </source>
</evidence>
<dbReference type="InterPro" id="IPR012318">
    <property type="entry name" value="HTH_CRP"/>
</dbReference>
<protein>
    <submittedName>
        <fullName evidence="3">Regulatory protein, crp family</fullName>
    </submittedName>
</protein>
<evidence type="ECO:0000313" key="3">
    <source>
        <dbReference type="EMBL" id="SHE58731.1"/>
    </source>
</evidence>
<dbReference type="GO" id="GO:0003677">
    <property type="term" value="F:DNA binding"/>
    <property type="evidence" value="ECO:0007669"/>
    <property type="project" value="InterPro"/>
</dbReference>
<dbReference type="Proteomes" id="UP000184041">
    <property type="component" value="Unassembled WGS sequence"/>
</dbReference>
<dbReference type="GO" id="GO:0006355">
    <property type="term" value="P:regulation of DNA-templated transcription"/>
    <property type="evidence" value="ECO:0007669"/>
    <property type="project" value="InterPro"/>
</dbReference>
<keyword evidence="1" id="KW-0175">Coiled coil</keyword>
<dbReference type="STRING" id="1194090.SAMN05443144_10296"/>
<keyword evidence="4" id="KW-1185">Reference proteome</keyword>
<dbReference type="RefSeq" id="WP_170864252.1">
    <property type="nucleotide sequence ID" value="NZ_FQUS01000002.1"/>
</dbReference>
<proteinExistence type="predicted"/>
<sequence>MSHTKLSEAKYHLDKASQVIQAQREEIEHLKAERQRLDVRMRVCDIAEFLGCSTTTVWRMLNDGRLKSKKMIDVLDRQKRR</sequence>
<dbReference type="EMBL" id="FQUS01000002">
    <property type="protein sequence ID" value="SHE58731.1"/>
    <property type="molecule type" value="Genomic_DNA"/>
</dbReference>
<feature type="coiled-coil region" evidence="1">
    <location>
        <begin position="13"/>
        <end position="40"/>
    </location>
</feature>
<name>A0A1M4UPQ6_9BACT</name>
<reference evidence="3 4" key="1">
    <citation type="submission" date="2016-11" db="EMBL/GenBank/DDBJ databases">
        <authorList>
            <person name="Jaros S."/>
            <person name="Januszkiewicz K."/>
            <person name="Wedrychowicz H."/>
        </authorList>
    </citation>
    <scope>NUCLEOTIDE SEQUENCE [LARGE SCALE GENOMIC DNA]</scope>
    <source>
        <strain evidence="3 4">DSM 21986</strain>
    </source>
</reference>
<evidence type="ECO:0000313" key="4">
    <source>
        <dbReference type="Proteomes" id="UP000184041"/>
    </source>
</evidence>
<accession>A0A1M4UPQ6</accession>
<dbReference type="AlphaFoldDB" id="A0A1M4UPQ6"/>
<gene>
    <name evidence="3" type="ORF">SAMN05443144_10296</name>
</gene>
<evidence type="ECO:0000256" key="1">
    <source>
        <dbReference type="SAM" id="Coils"/>
    </source>
</evidence>
<dbReference type="Pfam" id="PF00325">
    <property type="entry name" value="Crp"/>
    <property type="match status" value="1"/>
</dbReference>
<feature type="domain" description="HTH crp-type" evidence="2">
    <location>
        <begin position="45"/>
        <end position="72"/>
    </location>
</feature>